<comment type="caution">
    <text evidence="2">The sequence shown here is derived from an EMBL/GenBank/DDBJ whole genome shotgun (WGS) entry which is preliminary data.</text>
</comment>
<reference evidence="2 3" key="1">
    <citation type="submission" date="2023-09" db="EMBL/GenBank/DDBJ databases">
        <title>Genomes of two closely related lineages of the louse Polyplax serrata with different host specificities.</title>
        <authorList>
            <person name="Martinu J."/>
            <person name="Tarabai H."/>
            <person name="Stefka J."/>
            <person name="Hypsa V."/>
        </authorList>
    </citation>
    <scope>NUCLEOTIDE SEQUENCE [LARGE SCALE GENOMIC DNA]</scope>
    <source>
        <strain evidence="2">98ZLc_SE</strain>
    </source>
</reference>
<protein>
    <submittedName>
        <fullName evidence="2">Uncharacterized protein</fullName>
    </submittedName>
</protein>
<evidence type="ECO:0000313" key="2">
    <source>
        <dbReference type="EMBL" id="KAK6633365.1"/>
    </source>
</evidence>
<feature type="region of interest" description="Disordered" evidence="1">
    <location>
        <begin position="14"/>
        <end position="51"/>
    </location>
</feature>
<keyword evidence="3" id="KW-1185">Reference proteome</keyword>
<dbReference type="EMBL" id="JAWJWF010000004">
    <property type="protein sequence ID" value="KAK6633365.1"/>
    <property type="molecule type" value="Genomic_DNA"/>
</dbReference>
<name>A0ABR1B1I7_POLSC</name>
<proteinExistence type="predicted"/>
<sequence>MSEKRITETEYRMFPGTKQMSGKIGRGGRQENQNSTIVDRTSGKERKNDSCRRISLERAKLRDNDASVRPPLLVSISSLSGLALRRLTHAQENWQTLLQGRILVDSLKYGTSVEQTQRR</sequence>
<evidence type="ECO:0000313" key="3">
    <source>
        <dbReference type="Proteomes" id="UP001359485"/>
    </source>
</evidence>
<dbReference type="Proteomes" id="UP001359485">
    <property type="component" value="Unassembled WGS sequence"/>
</dbReference>
<evidence type="ECO:0000256" key="1">
    <source>
        <dbReference type="SAM" id="MobiDB-lite"/>
    </source>
</evidence>
<feature type="compositionally biased region" description="Basic and acidic residues" evidence="1">
    <location>
        <begin position="41"/>
        <end position="51"/>
    </location>
</feature>
<accession>A0ABR1B1I7</accession>
<gene>
    <name evidence="2" type="ORF">RUM44_003967</name>
</gene>
<feature type="compositionally biased region" description="Polar residues" evidence="1">
    <location>
        <begin position="30"/>
        <end position="39"/>
    </location>
</feature>
<organism evidence="2 3">
    <name type="scientific">Polyplax serrata</name>
    <name type="common">Common mouse louse</name>
    <dbReference type="NCBI Taxonomy" id="468196"/>
    <lineage>
        <taxon>Eukaryota</taxon>
        <taxon>Metazoa</taxon>
        <taxon>Ecdysozoa</taxon>
        <taxon>Arthropoda</taxon>
        <taxon>Hexapoda</taxon>
        <taxon>Insecta</taxon>
        <taxon>Pterygota</taxon>
        <taxon>Neoptera</taxon>
        <taxon>Paraneoptera</taxon>
        <taxon>Psocodea</taxon>
        <taxon>Troctomorpha</taxon>
        <taxon>Phthiraptera</taxon>
        <taxon>Anoplura</taxon>
        <taxon>Polyplacidae</taxon>
        <taxon>Polyplax</taxon>
    </lineage>
</organism>